<evidence type="ECO:0000313" key="3">
    <source>
        <dbReference type="Proteomes" id="UP000005546"/>
    </source>
</evidence>
<evidence type="ECO:0000256" key="1">
    <source>
        <dbReference type="SAM" id="MobiDB-lite"/>
    </source>
</evidence>
<feature type="region of interest" description="Disordered" evidence="1">
    <location>
        <begin position="1"/>
        <end position="44"/>
    </location>
</feature>
<organism evidence="2 3">
    <name type="scientific">Paraprevotella xylaniphila YIT 11841</name>
    <dbReference type="NCBI Taxonomy" id="762982"/>
    <lineage>
        <taxon>Bacteria</taxon>
        <taxon>Pseudomonadati</taxon>
        <taxon>Bacteroidota</taxon>
        <taxon>Bacteroidia</taxon>
        <taxon>Bacteroidales</taxon>
        <taxon>Prevotellaceae</taxon>
        <taxon>Paraprevotella</taxon>
    </lineage>
</organism>
<sequence length="44" mass="4860">MRKPKDTSGLHDATGFWNGKSNPIKPAHGLQAGNLPEKRHFYGV</sequence>
<name>F3QXT8_9BACT</name>
<dbReference type="HOGENOM" id="CLU_3219783_0_0_10"/>
<reference evidence="2 3" key="1">
    <citation type="submission" date="2011-02" db="EMBL/GenBank/DDBJ databases">
        <authorList>
            <person name="Weinstock G."/>
            <person name="Sodergren E."/>
            <person name="Clifton S."/>
            <person name="Fulton L."/>
            <person name="Fulton B."/>
            <person name="Courtney L."/>
            <person name="Fronick C."/>
            <person name="Harrison M."/>
            <person name="Strong C."/>
            <person name="Farmer C."/>
            <person name="Delahaunty K."/>
            <person name="Markovic C."/>
            <person name="Hall O."/>
            <person name="Minx P."/>
            <person name="Tomlinson C."/>
            <person name="Mitreva M."/>
            <person name="Hou S."/>
            <person name="Chen J."/>
            <person name="Wollam A."/>
            <person name="Pepin K.H."/>
            <person name="Johnson M."/>
            <person name="Bhonagiri V."/>
            <person name="Zhang X."/>
            <person name="Suruliraj S."/>
            <person name="Warren W."/>
            <person name="Chinwalla A."/>
            <person name="Mardis E.R."/>
            <person name="Wilson R.K."/>
        </authorList>
    </citation>
    <scope>NUCLEOTIDE SEQUENCE [LARGE SCALE GENOMIC DNA]</scope>
    <source>
        <strain evidence="2 3">YIT 11841</strain>
    </source>
</reference>
<keyword evidence="3" id="KW-1185">Reference proteome</keyword>
<dbReference type="EMBL" id="AFBR01000090">
    <property type="protein sequence ID" value="EGG50972.1"/>
    <property type="molecule type" value="Genomic_DNA"/>
</dbReference>
<comment type="caution">
    <text evidence="2">The sequence shown here is derived from an EMBL/GenBank/DDBJ whole genome shotgun (WGS) entry which is preliminary data.</text>
</comment>
<dbReference type="AlphaFoldDB" id="F3QXT8"/>
<dbReference type="STRING" id="762982.HMPREF9442_03027"/>
<protein>
    <submittedName>
        <fullName evidence="2">Uncharacterized protein</fullName>
    </submittedName>
</protein>
<proteinExistence type="predicted"/>
<gene>
    <name evidence="2" type="ORF">HMPREF9442_03027</name>
</gene>
<dbReference type="Proteomes" id="UP000005546">
    <property type="component" value="Unassembled WGS sequence"/>
</dbReference>
<evidence type="ECO:0000313" key="2">
    <source>
        <dbReference type="EMBL" id="EGG50972.1"/>
    </source>
</evidence>
<accession>F3QXT8</accession>